<feature type="compositionally biased region" description="Acidic residues" evidence="2">
    <location>
        <begin position="1"/>
        <end position="16"/>
    </location>
</feature>
<evidence type="ECO:0000256" key="1">
    <source>
        <dbReference type="SAM" id="Coils"/>
    </source>
</evidence>
<keyword evidence="5" id="KW-1185">Reference proteome</keyword>
<keyword evidence="1" id="KW-0175">Coiled coil</keyword>
<dbReference type="EMBL" id="OU896708">
    <property type="protein sequence ID" value="CAH1155719.1"/>
    <property type="molecule type" value="Genomic_DNA"/>
</dbReference>
<evidence type="ECO:0000256" key="2">
    <source>
        <dbReference type="SAM" id="MobiDB-lite"/>
    </source>
</evidence>
<dbReference type="InterPro" id="IPR049390">
    <property type="entry name" value="FBF1_C"/>
</dbReference>
<dbReference type="GO" id="GO:0090162">
    <property type="term" value="P:establishment of epithelial cell polarity"/>
    <property type="evidence" value="ECO:0007669"/>
    <property type="project" value="InterPro"/>
</dbReference>
<dbReference type="Pfam" id="PF21007">
    <property type="entry name" value="FBF1"/>
    <property type="match status" value="1"/>
</dbReference>
<feature type="compositionally biased region" description="Basic and acidic residues" evidence="2">
    <location>
        <begin position="46"/>
        <end position="61"/>
    </location>
</feature>
<sequence>MDFDLDDPLESDDSFFEEPKTLAKRSSISKTPEKKSLESVFGLAEKSTHENVTKTSEKKSLDSILGITGKTENKSKPSVTFEEAASSNETKTPKDDWLGDASPSSVLEKHTKKTDFLEDILSTKSKSSKPERKVSSLENILKESKAPILSKPSSSLKDVSTPDATDFGSFSTNTGRRRGRRGSSTGLEDNLGLGLFSDDYQSGDFHTKDRKVTDGSRHEESRKKSVSDTAAIPGWLGGSSTSTVKTETVKKDGSSKPYIEDGPNENEANISSADNLIENIPPKNIESTSSVAVDEFSLRPQRINMEIQNSYASLHQQESLLLVSLQFKKYEESLMEIKEQQREILGKQENQFKTLVDEYIMRQQMVENNIRLQQERINNQIQMLICSSPVIHKNEKNHDNLKIDDEVENSELTEIVRKMKQRHDEEMLMLEESFKKQLDMAEKSNSALEERLQNELKNISQMLEEKIKSMRNKYEEELSYYEERNRTIEEQYQNEIRLLKEKHTVNIEEIKHDHSTQIEYIKEMMRKESNLLGDGHMFTQRIDSGIEMLSKSTKILQEMEEKVAQNYDVLTMARENSIESKEKEIILMRNALQKSREAAENERAQLLGLVRNLEIKIAEQSANGQEDRWALQQATATLTARATAIEREAEYNKTVLEREREQLKTLKESLLAEQEKMVMRLTEEKLQLSSDKARFETSSKLTNTFEIDKMKAEAETAITVAKELTDKVNQERIHLYRQKNDLESFRRNLGDREKELDERETELDFLVQDAQRKLKDDKKILIEAKRMEKIYKERMQELQKQWLSLNDREKKLSEEKVLLSKERLALYTSIKTAKSCVLCKPGVGMSFDAFPQMNLPTDSENSKMLDANTMRLRLEAMEDDESEVSKEESRSVRINESFT</sequence>
<feature type="compositionally biased region" description="Basic and acidic residues" evidence="2">
    <location>
        <begin position="128"/>
        <end position="145"/>
    </location>
</feature>
<dbReference type="GO" id="GO:0005814">
    <property type="term" value="C:centriole"/>
    <property type="evidence" value="ECO:0007669"/>
    <property type="project" value="TreeGrafter"/>
</dbReference>
<dbReference type="Proteomes" id="UP001153737">
    <property type="component" value="Chromosome 2"/>
</dbReference>
<evidence type="ECO:0000259" key="3">
    <source>
        <dbReference type="Pfam" id="PF21007"/>
    </source>
</evidence>
<dbReference type="PANTHER" id="PTHR33689">
    <property type="entry name" value="FAS-BINDING FACTOR 1"/>
    <property type="match status" value="1"/>
</dbReference>
<proteinExistence type="predicted"/>
<dbReference type="OrthoDB" id="8195456at2759"/>
<dbReference type="GO" id="GO:0060271">
    <property type="term" value="P:cilium assembly"/>
    <property type="evidence" value="ECO:0007669"/>
    <property type="project" value="InterPro"/>
</dbReference>
<name>A0A9P0DMX9_PHACE</name>
<evidence type="ECO:0000313" key="5">
    <source>
        <dbReference type="Proteomes" id="UP001153737"/>
    </source>
</evidence>
<protein>
    <recommendedName>
        <fullName evidence="3">Fas-binding factor 1 C-terminal domain-containing protein</fullName>
    </recommendedName>
</protein>
<dbReference type="InterPro" id="IPR033561">
    <property type="entry name" value="FBF1"/>
</dbReference>
<feature type="region of interest" description="Disordered" evidence="2">
    <location>
        <begin position="1"/>
        <end position="109"/>
    </location>
</feature>
<accession>A0A9P0DMX9</accession>
<feature type="coiled-coil region" evidence="1">
    <location>
        <begin position="578"/>
        <end position="616"/>
    </location>
</feature>
<feature type="compositionally biased region" description="Basic and acidic residues" evidence="2">
    <location>
        <begin position="205"/>
        <end position="226"/>
    </location>
</feature>
<feature type="compositionally biased region" description="Basic and acidic residues" evidence="2">
    <location>
        <begin position="883"/>
        <end position="893"/>
    </location>
</feature>
<evidence type="ECO:0000313" key="4">
    <source>
        <dbReference type="EMBL" id="CAH1155719.1"/>
    </source>
</evidence>
<dbReference type="PANTHER" id="PTHR33689:SF1">
    <property type="entry name" value="FAS-BINDING FACTOR 1"/>
    <property type="match status" value="1"/>
</dbReference>
<dbReference type="AlphaFoldDB" id="A0A9P0DMX9"/>
<organism evidence="4 5">
    <name type="scientific">Phaedon cochleariae</name>
    <name type="common">Mustard beetle</name>
    <dbReference type="NCBI Taxonomy" id="80249"/>
    <lineage>
        <taxon>Eukaryota</taxon>
        <taxon>Metazoa</taxon>
        <taxon>Ecdysozoa</taxon>
        <taxon>Arthropoda</taxon>
        <taxon>Hexapoda</taxon>
        <taxon>Insecta</taxon>
        <taxon>Pterygota</taxon>
        <taxon>Neoptera</taxon>
        <taxon>Endopterygota</taxon>
        <taxon>Coleoptera</taxon>
        <taxon>Polyphaga</taxon>
        <taxon>Cucujiformia</taxon>
        <taxon>Chrysomeloidea</taxon>
        <taxon>Chrysomelidae</taxon>
        <taxon>Chrysomelinae</taxon>
        <taxon>Chrysomelini</taxon>
        <taxon>Phaedon</taxon>
    </lineage>
</organism>
<dbReference type="GO" id="GO:0097539">
    <property type="term" value="C:ciliary transition fiber"/>
    <property type="evidence" value="ECO:0007669"/>
    <property type="project" value="InterPro"/>
</dbReference>
<gene>
    <name evidence="4" type="ORF">PHAECO_LOCUS6608</name>
</gene>
<reference evidence="4" key="1">
    <citation type="submission" date="2022-01" db="EMBL/GenBank/DDBJ databases">
        <authorList>
            <person name="King R."/>
        </authorList>
    </citation>
    <scope>NUCLEOTIDE SEQUENCE</scope>
</reference>
<feature type="coiled-coil region" evidence="1">
    <location>
        <begin position="431"/>
        <end position="491"/>
    </location>
</feature>
<feature type="region of interest" description="Disordered" evidence="2">
    <location>
        <begin position="876"/>
        <end position="899"/>
    </location>
</feature>
<dbReference type="GO" id="GO:0036064">
    <property type="term" value="C:ciliary basal body"/>
    <property type="evidence" value="ECO:0007669"/>
    <property type="project" value="TreeGrafter"/>
</dbReference>
<feature type="region of interest" description="Disordered" evidence="2">
    <location>
        <begin position="121"/>
        <end position="266"/>
    </location>
</feature>
<reference evidence="4" key="2">
    <citation type="submission" date="2022-10" db="EMBL/GenBank/DDBJ databases">
        <authorList>
            <consortium name="ENA_rothamsted_submissions"/>
            <consortium name="culmorum"/>
            <person name="King R."/>
        </authorList>
    </citation>
    <scope>NUCLEOTIDE SEQUENCE</scope>
</reference>
<feature type="domain" description="Fas-binding factor 1 C-terminal" evidence="3">
    <location>
        <begin position="406"/>
        <end position="864"/>
    </location>
</feature>
<feature type="coiled-coil region" evidence="1">
    <location>
        <begin position="653"/>
        <end position="815"/>
    </location>
</feature>